<evidence type="ECO:0000313" key="1">
    <source>
        <dbReference type="EMBL" id="QSQ27594.1"/>
    </source>
</evidence>
<protein>
    <recommendedName>
        <fullName evidence="3">Phage baseplate protein</fullName>
    </recommendedName>
</protein>
<dbReference type="Pfam" id="PF12322">
    <property type="entry name" value="T4_baseplate"/>
    <property type="match status" value="1"/>
</dbReference>
<accession>A0ABX7PAP8</accession>
<keyword evidence="2" id="KW-1185">Reference proteome</keyword>
<dbReference type="RefSeq" id="WP_206729114.1">
    <property type="nucleotide sequence ID" value="NZ_CP071090.1"/>
</dbReference>
<reference evidence="1 2" key="1">
    <citation type="submission" date="2021-02" db="EMBL/GenBank/DDBJ databases">
        <title>De Novo genome assembly of isolated myxobacteria.</title>
        <authorList>
            <person name="Stevens D.C."/>
        </authorList>
    </citation>
    <scope>NUCLEOTIDE SEQUENCE [LARGE SCALE GENOMIC DNA]</scope>
    <source>
        <strain evidence="2">SCPEA02</strain>
    </source>
</reference>
<proteinExistence type="predicted"/>
<dbReference type="InterPro" id="IPR024364">
    <property type="entry name" value="Baseplate_phage_T4-like"/>
</dbReference>
<dbReference type="EMBL" id="CP071090">
    <property type="protein sequence ID" value="QSQ27594.1"/>
    <property type="molecule type" value="Genomic_DNA"/>
</dbReference>
<evidence type="ECO:0008006" key="3">
    <source>
        <dbReference type="Google" id="ProtNLM"/>
    </source>
</evidence>
<dbReference type="Proteomes" id="UP000662747">
    <property type="component" value="Chromosome"/>
</dbReference>
<evidence type="ECO:0000313" key="2">
    <source>
        <dbReference type="Proteomes" id="UP000662747"/>
    </source>
</evidence>
<gene>
    <name evidence="1" type="ORF">JY651_22940</name>
</gene>
<sequence length="243" mass="26489">MRVLTAPELMGAWEAGHPHTGPGRALALLCAAFPDVAPERLARLPVGARDALLLSVREGTFGPRVVGLVSCPACGERVELAFEVADVRAAPVEPPPEALDVVHAGYAVRFRLPDSRDLASLLGLDAGRARQRLLGRCVLEVSREGEAVSVAELPGEVVLAVADAMEQADPQARVELVTACPACRHSWPPAFDIGEFFWREVETWAQRTLHEVNVLARTYGWSEERILAMSPWKRQRYLEMAAG</sequence>
<name>A0ABX7PAP8_9BACT</name>
<organism evidence="1 2">
    <name type="scientific">Pyxidicoccus parkwayensis</name>
    <dbReference type="NCBI Taxonomy" id="2813578"/>
    <lineage>
        <taxon>Bacteria</taxon>
        <taxon>Pseudomonadati</taxon>
        <taxon>Myxococcota</taxon>
        <taxon>Myxococcia</taxon>
        <taxon>Myxococcales</taxon>
        <taxon>Cystobacterineae</taxon>
        <taxon>Myxococcaceae</taxon>
        <taxon>Pyxidicoccus</taxon>
    </lineage>
</organism>